<dbReference type="InterPro" id="IPR009744">
    <property type="entry name" value="VirC1"/>
</dbReference>
<dbReference type="RefSeq" id="WP_264715746.1">
    <property type="nucleotide sequence ID" value="NZ_JAPDNT010000026.1"/>
</dbReference>
<dbReference type="InterPro" id="IPR027417">
    <property type="entry name" value="P-loop_NTPase"/>
</dbReference>
<evidence type="ECO:0000313" key="1">
    <source>
        <dbReference type="EMBL" id="MCW3476893.1"/>
    </source>
</evidence>
<evidence type="ECO:0000313" key="2">
    <source>
        <dbReference type="Proteomes" id="UP001165679"/>
    </source>
</evidence>
<protein>
    <submittedName>
        <fullName evidence="1">ParA family protein</fullName>
    </submittedName>
</protein>
<dbReference type="PIRSF" id="PIRSF009320">
    <property type="entry name" value="Nuc_binding_HP_1000"/>
    <property type="match status" value="1"/>
</dbReference>
<accession>A0AA41YRC9</accession>
<keyword evidence="2" id="KW-1185">Reference proteome</keyword>
<dbReference type="EMBL" id="JAPDNT010000026">
    <property type="protein sequence ID" value="MCW3476893.1"/>
    <property type="molecule type" value="Genomic_DNA"/>
</dbReference>
<dbReference type="SUPFAM" id="SSF52540">
    <property type="entry name" value="P-loop containing nucleoside triphosphate hydrolases"/>
    <property type="match status" value="1"/>
</dbReference>
<comment type="caution">
    <text evidence="1">The sequence shown here is derived from an EMBL/GenBank/DDBJ whole genome shotgun (WGS) entry which is preliminary data.</text>
</comment>
<dbReference type="PANTHER" id="PTHR13696:SF96">
    <property type="entry name" value="COBQ_COBB_MIND_PARA NUCLEOTIDE BINDING DOMAIN-CONTAINING PROTEIN"/>
    <property type="match status" value="1"/>
</dbReference>
<sequence>MPVLTIASSKGGPGKTTVAMLLAGSLAAEGRKVVALDADPTQAFSRWAANAYEGPTFETHAESDETRLAYLIDSKAGEADIVIVDTAGFGNRSAAVAMTSADAVLVPTLSGEADVTEAEKTVRLAEGLARAARREIPTAVLLNKVRRTQLARHAAHEIQVAGLPRLEASLSDLVAYGELSYSGRIPQIGPAVIEIAGLLAELRERGWLPR</sequence>
<dbReference type="Gene3D" id="3.40.50.300">
    <property type="entry name" value="P-loop containing nucleotide triphosphate hydrolases"/>
    <property type="match status" value="1"/>
</dbReference>
<gene>
    <name evidence="1" type="ORF">OL599_20200</name>
</gene>
<dbReference type="AlphaFoldDB" id="A0AA41YRC9"/>
<dbReference type="Pfam" id="PF07015">
    <property type="entry name" value="VirC1"/>
    <property type="match status" value="1"/>
</dbReference>
<reference evidence="1" key="1">
    <citation type="submission" date="2022-09" db="EMBL/GenBank/DDBJ databases">
        <title>Rhodovastum sp. nov. RN2-1 isolated from soil in Seongnam, South Korea.</title>
        <authorList>
            <person name="Le N.T."/>
        </authorList>
    </citation>
    <scope>NUCLEOTIDE SEQUENCE</scope>
    <source>
        <strain evidence="1">RN2-1</strain>
    </source>
</reference>
<dbReference type="InterPro" id="IPR050678">
    <property type="entry name" value="DNA_Partitioning_ATPase"/>
</dbReference>
<organism evidence="1 2">
    <name type="scientific">Limobrevibacterium gyesilva</name>
    <dbReference type="NCBI Taxonomy" id="2991712"/>
    <lineage>
        <taxon>Bacteria</taxon>
        <taxon>Pseudomonadati</taxon>
        <taxon>Pseudomonadota</taxon>
        <taxon>Alphaproteobacteria</taxon>
        <taxon>Acetobacterales</taxon>
        <taxon>Acetobacteraceae</taxon>
        <taxon>Limobrevibacterium</taxon>
    </lineage>
</organism>
<proteinExistence type="predicted"/>
<reference evidence="1" key="2">
    <citation type="submission" date="2022-10" db="EMBL/GenBank/DDBJ databases">
        <authorList>
            <person name="Trinh H.N."/>
        </authorList>
    </citation>
    <scope>NUCLEOTIDE SEQUENCE</scope>
    <source>
        <strain evidence="1">RN2-1</strain>
    </source>
</reference>
<name>A0AA41YRC9_9PROT</name>
<dbReference type="PANTHER" id="PTHR13696">
    <property type="entry name" value="P-LOOP CONTAINING NUCLEOSIDE TRIPHOSPHATE HYDROLASE"/>
    <property type="match status" value="1"/>
</dbReference>
<dbReference type="CDD" id="cd02042">
    <property type="entry name" value="ParAB_family"/>
    <property type="match status" value="1"/>
</dbReference>
<dbReference type="Proteomes" id="UP001165679">
    <property type="component" value="Unassembled WGS sequence"/>
</dbReference>